<keyword evidence="2" id="KW-1185">Reference proteome</keyword>
<evidence type="ECO:0000313" key="1">
    <source>
        <dbReference type="EMBL" id="KAI7993927.1"/>
    </source>
</evidence>
<gene>
    <name evidence="1" type="ORF">LOK49_LG11G00989</name>
</gene>
<organism evidence="1 2">
    <name type="scientific">Camellia lanceoleosa</name>
    <dbReference type="NCBI Taxonomy" id="1840588"/>
    <lineage>
        <taxon>Eukaryota</taxon>
        <taxon>Viridiplantae</taxon>
        <taxon>Streptophyta</taxon>
        <taxon>Embryophyta</taxon>
        <taxon>Tracheophyta</taxon>
        <taxon>Spermatophyta</taxon>
        <taxon>Magnoliopsida</taxon>
        <taxon>eudicotyledons</taxon>
        <taxon>Gunneridae</taxon>
        <taxon>Pentapetalae</taxon>
        <taxon>asterids</taxon>
        <taxon>Ericales</taxon>
        <taxon>Theaceae</taxon>
        <taxon>Camellia</taxon>
    </lineage>
</organism>
<name>A0ACC0FYP4_9ERIC</name>
<proteinExistence type="predicted"/>
<sequence>MQNMVKEFKNFVFSSFYFYFLIYVITVKFFFINLFVYTFKHLTFIYEIYDVISFNIWL</sequence>
<evidence type="ECO:0000313" key="2">
    <source>
        <dbReference type="Proteomes" id="UP001060215"/>
    </source>
</evidence>
<dbReference type="Proteomes" id="UP001060215">
    <property type="component" value="Chromosome 12"/>
</dbReference>
<reference evidence="1 2" key="1">
    <citation type="journal article" date="2022" name="Plant J.">
        <title>Chromosome-level genome of Camellia lanceoleosa provides a valuable resource for understanding genome evolution and self-incompatibility.</title>
        <authorList>
            <person name="Gong W."/>
            <person name="Xiao S."/>
            <person name="Wang L."/>
            <person name="Liao Z."/>
            <person name="Chang Y."/>
            <person name="Mo W."/>
            <person name="Hu G."/>
            <person name="Li W."/>
            <person name="Zhao G."/>
            <person name="Zhu H."/>
            <person name="Hu X."/>
            <person name="Ji K."/>
            <person name="Xiang X."/>
            <person name="Song Q."/>
            <person name="Yuan D."/>
            <person name="Jin S."/>
            <person name="Zhang L."/>
        </authorList>
    </citation>
    <scope>NUCLEOTIDE SEQUENCE [LARGE SCALE GENOMIC DNA]</scope>
    <source>
        <strain evidence="1">SQ_2022a</strain>
    </source>
</reference>
<accession>A0ACC0FYP4</accession>
<dbReference type="EMBL" id="CM045769">
    <property type="protein sequence ID" value="KAI7993927.1"/>
    <property type="molecule type" value="Genomic_DNA"/>
</dbReference>
<comment type="caution">
    <text evidence="1">The sequence shown here is derived from an EMBL/GenBank/DDBJ whole genome shotgun (WGS) entry which is preliminary data.</text>
</comment>
<protein>
    <submittedName>
        <fullName evidence="1">Uncharacterized protein</fullName>
    </submittedName>
</protein>